<dbReference type="InterPro" id="IPR025924">
    <property type="entry name" value="YHYH_dom"/>
</dbReference>
<dbReference type="Pfam" id="PF14240">
    <property type="entry name" value="YHYH"/>
    <property type="match status" value="1"/>
</dbReference>
<dbReference type="PROSITE" id="PS51257">
    <property type="entry name" value="PROKAR_LIPOPROTEIN"/>
    <property type="match status" value="1"/>
</dbReference>
<reference evidence="4 5" key="1">
    <citation type="submission" date="2023-04" db="EMBL/GenBank/DDBJ databases">
        <title>Spirochaete genome identified in red abalone sample constitutes a novel genus.</title>
        <authorList>
            <person name="Sharma S.P."/>
            <person name="Purcell C.M."/>
            <person name="Hyde J.R."/>
            <person name="Severin A.J."/>
        </authorList>
    </citation>
    <scope>NUCLEOTIDE SEQUENCE [LARGE SCALE GENOMIC DNA]</scope>
    <source>
        <strain evidence="4 5">SP-2023</strain>
    </source>
</reference>
<feature type="chain" id="PRO_5045701709" evidence="2">
    <location>
        <begin position="25"/>
        <end position="358"/>
    </location>
</feature>
<evidence type="ECO:0000256" key="1">
    <source>
        <dbReference type="SAM" id="MobiDB-lite"/>
    </source>
</evidence>
<accession>A0ABY8MFW0</accession>
<dbReference type="EMBL" id="CP123443">
    <property type="protein sequence ID" value="WGK68857.1"/>
    <property type="molecule type" value="Genomic_DNA"/>
</dbReference>
<proteinExistence type="predicted"/>
<evidence type="ECO:0000259" key="3">
    <source>
        <dbReference type="Pfam" id="PF14240"/>
    </source>
</evidence>
<dbReference type="RefSeq" id="WP_326927044.1">
    <property type="nucleotide sequence ID" value="NZ_CP123443.1"/>
</dbReference>
<feature type="signal peptide" evidence="2">
    <location>
        <begin position="1"/>
        <end position="24"/>
    </location>
</feature>
<keyword evidence="5" id="KW-1185">Reference proteome</keyword>
<organism evidence="4 5">
    <name type="scientific">Candidatus Haliotispira prima</name>
    <dbReference type="NCBI Taxonomy" id="3034016"/>
    <lineage>
        <taxon>Bacteria</taxon>
        <taxon>Pseudomonadati</taxon>
        <taxon>Spirochaetota</taxon>
        <taxon>Spirochaetia</taxon>
        <taxon>Spirochaetales</taxon>
        <taxon>Spirochaetaceae</taxon>
        <taxon>Candidatus Haliotispira</taxon>
    </lineage>
</organism>
<feature type="domain" description="YHYH" evidence="3">
    <location>
        <begin position="74"/>
        <end position="322"/>
    </location>
</feature>
<evidence type="ECO:0000313" key="4">
    <source>
        <dbReference type="EMBL" id="WGK68857.1"/>
    </source>
</evidence>
<evidence type="ECO:0000256" key="2">
    <source>
        <dbReference type="SAM" id="SignalP"/>
    </source>
</evidence>
<dbReference type="Proteomes" id="UP001228690">
    <property type="component" value="Chromosome"/>
</dbReference>
<evidence type="ECO:0000313" key="5">
    <source>
        <dbReference type="Proteomes" id="UP001228690"/>
    </source>
</evidence>
<feature type="region of interest" description="Disordered" evidence="1">
    <location>
        <begin position="320"/>
        <end position="358"/>
    </location>
</feature>
<name>A0ABY8MFW0_9SPIO</name>
<protein>
    <submittedName>
        <fullName evidence="4">YHYH protein</fullName>
    </submittedName>
</protein>
<keyword evidence="2" id="KW-0732">Signal</keyword>
<sequence length="358" mass="38471">MAKNLFFTFVITLLLFGCSSTGSSNNGTLSNSVRFTVEGDSRLISSNSVPDHNTGTFPNPNNPNTISGQKVLAKLPLNPQKASGVTAGSKTSEGSGYANHVRIIGIATNGVLMEPGTAERWDPATGRRTRGDAYKWSYDGLGSDGTGDFVGMDDYKGHVQPTGTYHYHSISERTNLFDSDSSQHSALVAFSMDGFPIFGPHGYNEAGTAIETMYGNWKLKNNGGARSAIDGQDPGGDYDGTFVEDYAFAAGSVDVAHLVAGDQSSILDLANGHIGKVPAAEMDKYPWDTSYLGTKDSTDDTYTVYHYHLTGNFPYMPRQLYGTEGSLDTGHQPHSHGPPPRKPPRGARGARGERRKDQ</sequence>
<gene>
    <name evidence="4" type="ORF">P0082_10265</name>
</gene>